<dbReference type="Proteomes" id="UP000094285">
    <property type="component" value="Unassembled WGS sequence"/>
</dbReference>
<evidence type="ECO:0000313" key="2">
    <source>
        <dbReference type="Proteomes" id="UP000094285"/>
    </source>
</evidence>
<dbReference type="AlphaFoldDB" id="A0A1E4SHT4"/>
<dbReference type="GeneID" id="30981247"/>
<reference evidence="2" key="1">
    <citation type="submission" date="2016-05" db="EMBL/GenBank/DDBJ databases">
        <title>Comparative genomics of biotechnologically important yeasts.</title>
        <authorList>
            <consortium name="DOE Joint Genome Institute"/>
            <person name="Riley R."/>
            <person name="Haridas S."/>
            <person name="Wolfe K.H."/>
            <person name="Lopes M.R."/>
            <person name="Hittinger C.T."/>
            <person name="Goker M."/>
            <person name="Salamov A."/>
            <person name="Wisecaver J."/>
            <person name="Long T.M."/>
            <person name="Aerts A.L."/>
            <person name="Barry K."/>
            <person name="Choi C."/>
            <person name="Clum A."/>
            <person name="Coughlan A.Y."/>
            <person name="Deshpande S."/>
            <person name="Douglass A.P."/>
            <person name="Hanson S.J."/>
            <person name="Klenk H.-P."/>
            <person name="Labutti K."/>
            <person name="Lapidus A."/>
            <person name="Lindquist E."/>
            <person name="Lipzen A."/>
            <person name="Meier-Kolthoff J.P."/>
            <person name="Ohm R.A."/>
            <person name="Otillar R.P."/>
            <person name="Pangilinan J."/>
            <person name="Peng Y."/>
            <person name="Rokas A."/>
            <person name="Rosa C.A."/>
            <person name="Scheuner C."/>
            <person name="Sibirny A.A."/>
            <person name="Slot J.C."/>
            <person name="Stielow J.B."/>
            <person name="Sun H."/>
            <person name="Kurtzman C.P."/>
            <person name="Blackwell M."/>
            <person name="Grigoriev I.V."/>
            <person name="Jeffries T.W."/>
        </authorList>
    </citation>
    <scope>NUCLEOTIDE SEQUENCE [LARGE SCALE GENOMIC DNA]</scope>
    <source>
        <strain evidence="2">NRRL Y-17324</strain>
    </source>
</reference>
<accession>A0A1E4SHT4</accession>
<proteinExistence type="predicted"/>
<keyword evidence="2" id="KW-1185">Reference proteome</keyword>
<organism evidence="1 2">
    <name type="scientific">Suhomyces tanzawaensis NRRL Y-17324</name>
    <dbReference type="NCBI Taxonomy" id="984487"/>
    <lineage>
        <taxon>Eukaryota</taxon>
        <taxon>Fungi</taxon>
        <taxon>Dikarya</taxon>
        <taxon>Ascomycota</taxon>
        <taxon>Saccharomycotina</taxon>
        <taxon>Pichiomycetes</taxon>
        <taxon>Debaryomycetaceae</taxon>
        <taxon>Suhomyces</taxon>
    </lineage>
</organism>
<evidence type="ECO:0000313" key="1">
    <source>
        <dbReference type="EMBL" id="ODV79056.1"/>
    </source>
</evidence>
<dbReference type="EMBL" id="KV453912">
    <property type="protein sequence ID" value="ODV79056.1"/>
    <property type="molecule type" value="Genomic_DNA"/>
</dbReference>
<dbReference type="RefSeq" id="XP_020064178.1">
    <property type="nucleotide sequence ID" value="XM_020207110.1"/>
</dbReference>
<gene>
    <name evidence="1" type="ORF">CANTADRAFT_244278</name>
</gene>
<name>A0A1E4SHT4_9ASCO</name>
<protein>
    <submittedName>
        <fullName evidence="1">Uncharacterized protein</fullName>
    </submittedName>
</protein>
<sequence length="67" mass="7879">MWRWRWIYILQHVITHLSNRKKPGYVGIVDWEKLSILSKLSLRTISGDARGLSIKKYSAVDYALSEM</sequence>